<keyword evidence="3" id="KW-1185">Reference proteome</keyword>
<protein>
    <submittedName>
        <fullName evidence="2">Uncharacterized protein</fullName>
    </submittedName>
</protein>
<dbReference type="AlphaFoldDB" id="A0A5C7HV45"/>
<evidence type="ECO:0000256" key="1">
    <source>
        <dbReference type="SAM" id="MobiDB-lite"/>
    </source>
</evidence>
<reference evidence="3" key="1">
    <citation type="journal article" date="2019" name="Gigascience">
        <title>De novo genome assembly of the endangered Acer yangbiense, a plant species with extremely small populations endemic to Yunnan Province, China.</title>
        <authorList>
            <person name="Yang J."/>
            <person name="Wariss H.M."/>
            <person name="Tao L."/>
            <person name="Zhang R."/>
            <person name="Yun Q."/>
            <person name="Hollingsworth P."/>
            <person name="Dao Z."/>
            <person name="Luo G."/>
            <person name="Guo H."/>
            <person name="Ma Y."/>
            <person name="Sun W."/>
        </authorList>
    </citation>
    <scope>NUCLEOTIDE SEQUENCE [LARGE SCALE GENOMIC DNA]</scope>
    <source>
        <strain evidence="3">cv. Malutang</strain>
    </source>
</reference>
<comment type="caution">
    <text evidence="2">The sequence shown here is derived from an EMBL/GenBank/DDBJ whole genome shotgun (WGS) entry which is preliminary data.</text>
</comment>
<feature type="region of interest" description="Disordered" evidence="1">
    <location>
        <begin position="86"/>
        <end position="107"/>
    </location>
</feature>
<evidence type="ECO:0000313" key="3">
    <source>
        <dbReference type="Proteomes" id="UP000323000"/>
    </source>
</evidence>
<accession>A0A5C7HV45</accession>
<dbReference type="Proteomes" id="UP000323000">
    <property type="component" value="Chromosome 6"/>
</dbReference>
<dbReference type="EMBL" id="VAHF01000006">
    <property type="protein sequence ID" value="TXG60032.1"/>
    <property type="molecule type" value="Genomic_DNA"/>
</dbReference>
<gene>
    <name evidence="2" type="ORF">EZV62_014605</name>
</gene>
<proteinExistence type="predicted"/>
<organism evidence="2 3">
    <name type="scientific">Acer yangbiense</name>
    <dbReference type="NCBI Taxonomy" id="1000413"/>
    <lineage>
        <taxon>Eukaryota</taxon>
        <taxon>Viridiplantae</taxon>
        <taxon>Streptophyta</taxon>
        <taxon>Embryophyta</taxon>
        <taxon>Tracheophyta</taxon>
        <taxon>Spermatophyta</taxon>
        <taxon>Magnoliopsida</taxon>
        <taxon>eudicotyledons</taxon>
        <taxon>Gunneridae</taxon>
        <taxon>Pentapetalae</taxon>
        <taxon>rosids</taxon>
        <taxon>malvids</taxon>
        <taxon>Sapindales</taxon>
        <taxon>Sapindaceae</taxon>
        <taxon>Hippocastanoideae</taxon>
        <taxon>Acereae</taxon>
        <taxon>Acer</taxon>
    </lineage>
</organism>
<evidence type="ECO:0000313" key="2">
    <source>
        <dbReference type="EMBL" id="TXG60032.1"/>
    </source>
</evidence>
<name>A0A5C7HV45_9ROSI</name>
<sequence length="107" mass="11695">MQQDVIIFQPLIVVPYTRKVVDVAGLYGNLRFVAARHVVAMDALVSTLHVTEDSRDSLSKFVLASRNVRLVGRLRQNMMFCYCAEDSNVGSDGRSGGNYSVADGANA</sequence>